<dbReference type="RefSeq" id="WP_015326126.1">
    <property type="nucleotide sequence ID" value="NC_019978.1"/>
</dbReference>
<dbReference type="GO" id="GO:0009252">
    <property type="term" value="P:peptidoglycan biosynthetic process"/>
    <property type="evidence" value="ECO:0007669"/>
    <property type="project" value="UniProtKB-UniPathway"/>
</dbReference>
<dbReference type="InterPro" id="IPR004101">
    <property type="entry name" value="Mur_ligase_C"/>
</dbReference>
<feature type="domain" description="Mur ligase N-terminal catalytic" evidence="9">
    <location>
        <begin position="33"/>
        <end position="107"/>
    </location>
</feature>
<dbReference type="GO" id="GO:0016881">
    <property type="term" value="F:acid-amino acid ligase activity"/>
    <property type="evidence" value="ECO:0007669"/>
    <property type="project" value="InterPro"/>
</dbReference>
<dbReference type="OrthoDB" id="1706403at2"/>
<dbReference type="InterPro" id="IPR035911">
    <property type="entry name" value="MurE/MurF_N"/>
</dbReference>
<organism evidence="12 13">
    <name type="scientific">Halobacteroides halobius (strain ATCC 35273 / DSM 5150 / MD-1)</name>
    <dbReference type="NCBI Taxonomy" id="748449"/>
    <lineage>
        <taxon>Bacteria</taxon>
        <taxon>Bacillati</taxon>
        <taxon>Bacillota</taxon>
        <taxon>Clostridia</taxon>
        <taxon>Halanaerobiales</taxon>
        <taxon>Halobacteroidaceae</taxon>
        <taxon>Halobacteroides</taxon>
    </lineage>
</organism>
<evidence type="ECO:0000259" key="9">
    <source>
        <dbReference type="Pfam" id="PF01225"/>
    </source>
</evidence>
<evidence type="ECO:0000259" key="11">
    <source>
        <dbReference type="Pfam" id="PF08245"/>
    </source>
</evidence>
<keyword evidence="6 8" id="KW-0131">Cell cycle</keyword>
<dbReference type="PANTHER" id="PTHR23135">
    <property type="entry name" value="MUR LIGASE FAMILY MEMBER"/>
    <property type="match status" value="1"/>
</dbReference>
<feature type="domain" description="Mur ligase central" evidence="11">
    <location>
        <begin position="119"/>
        <end position="333"/>
    </location>
</feature>
<keyword evidence="13" id="KW-1185">Reference proteome</keyword>
<evidence type="ECO:0000313" key="13">
    <source>
        <dbReference type="Proteomes" id="UP000010880"/>
    </source>
</evidence>
<comment type="subcellular location">
    <subcellularLocation>
        <location evidence="8">Cytoplasm</location>
    </subcellularLocation>
</comment>
<evidence type="ECO:0000259" key="10">
    <source>
        <dbReference type="Pfam" id="PF02875"/>
    </source>
</evidence>
<dbReference type="InterPro" id="IPR013221">
    <property type="entry name" value="Mur_ligase_cen"/>
</dbReference>
<dbReference type="Pfam" id="PF01225">
    <property type="entry name" value="Mur_ligase"/>
    <property type="match status" value="1"/>
</dbReference>
<dbReference type="SUPFAM" id="SSF63418">
    <property type="entry name" value="MurE/MurF N-terminal domain"/>
    <property type="match status" value="1"/>
</dbReference>
<reference evidence="13" key="1">
    <citation type="submission" date="2012-02" db="EMBL/GenBank/DDBJ databases">
        <title>The complete genome of Halobacteroides halobius DSM 5150.</title>
        <authorList>
            <person name="Lucas S."/>
            <person name="Copeland A."/>
            <person name="Lapidus A."/>
            <person name="Glavina del Rio T."/>
            <person name="Dalin E."/>
            <person name="Tice H."/>
            <person name="Bruce D."/>
            <person name="Goodwin L."/>
            <person name="Pitluck S."/>
            <person name="Peters L."/>
            <person name="Mikhailova N."/>
            <person name="Gu W."/>
            <person name="Kyrpides N."/>
            <person name="Mavromatis K."/>
            <person name="Ivanova N."/>
            <person name="Brettin T."/>
            <person name="Detter J.C."/>
            <person name="Han C."/>
            <person name="Larimer F."/>
            <person name="Land M."/>
            <person name="Hauser L."/>
            <person name="Markowitz V."/>
            <person name="Cheng J.-F."/>
            <person name="Hugenholtz P."/>
            <person name="Woyke T."/>
            <person name="Wu D."/>
            <person name="Tindall B."/>
            <person name="Pomrenke H."/>
            <person name="Brambilla E."/>
            <person name="Klenk H.-P."/>
            <person name="Eisen J.A."/>
        </authorList>
    </citation>
    <scope>NUCLEOTIDE SEQUENCE [LARGE SCALE GENOMIC DNA]</scope>
    <source>
        <strain evidence="13">ATCC 35273 / DSM 5150 / MD-1</strain>
    </source>
</reference>
<evidence type="ECO:0000256" key="7">
    <source>
        <dbReference type="ARBA" id="ARBA00023316"/>
    </source>
</evidence>
<dbReference type="InterPro" id="IPR000713">
    <property type="entry name" value="Mur_ligase_N"/>
</dbReference>
<dbReference type="NCBIfam" id="NF001126">
    <property type="entry name" value="PRK00139.1-4"/>
    <property type="match status" value="1"/>
</dbReference>
<dbReference type="EMBL" id="CP003359">
    <property type="protein sequence ID" value="AGB40400.1"/>
    <property type="molecule type" value="Genomic_DNA"/>
</dbReference>
<name>L0K789_HALHC</name>
<sequence>MLINSVAKENSWVLADLIKDLKVKEKINFKNYKINNITNNSKEVTEGSIFVAIEGFNVDGHDYIFEARENGAVAIIGEKNMTPPADMLYIRVSNSRKALAKLAAKFYNYPYQQMRLIGVTGTAGKTTTASMVDSIINQVVKQTGLIGTLHTKIGDKCYSNPHQCTTPDAVTLYERLARMKREKIDYASMEVSSHALKLDRVYGLEFNIGIFTNLSYDHLDFHPTLDDYYQSKAKLFSNLKSEGVAIFNLDDDYTKSLISDLVSNNYYTYGIEKEADVVAQKIKLTRQGITFDIEINQELVTLNKKIIKPQIIKIKLPILGYHNIYNALAAFIAGVVLGISLEDIKKGLEGFTGVKRRMELIYDEEFTIIDDFAHNPASLTANFETIKELEYNNLVIIHFLKGQRGTKINRLNAQLIADWSKELDLKEIITTKCAKRVTEKNKVLFKEEEVFTDIISEHNIRIINMKELEDALKLGLDKVTSNDLLLLLGGPGLNKASEIIDSCL</sequence>
<evidence type="ECO:0000256" key="4">
    <source>
        <dbReference type="ARBA" id="ARBA00022960"/>
    </source>
</evidence>
<dbReference type="Gene3D" id="3.40.1390.10">
    <property type="entry name" value="MurE/MurF, N-terminal domain"/>
    <property type="match status" value="1"/>
</dbReference>
<evidence type="ECO:0000256" key="3">
    <source>
        <dbReference type="ARBA" id="ARBA00022618"/>
    </source>
</evidence>
<evidence type="ECO:0000256" key="2">
    <source>
        <dbReference type="ARBA" id="ARBA00005898"/>
    </source>
</evidence>
<keyword evidence="5 8" id="KW-0573">Peptidoglycan synthesis</keyword>
<dbReference type="SUPFAM" id="SSF53244">
    <property type="entry name" value="MurD-like peptide ligases, peptide-binding domain"/>
    <property type="match status" value="1"/>
</dbReference>
<evidence type="ECO:0000256" key="6">
    <source>
        <dbReference type="ARBA" id="ARBA00023306"/>
    </source>
</evidence>
<keyword evidence="7 8" id="KW-0961">Cell wall biogenesis/degradation</keyword>
<evidence type="ECO:0000256" key="1">
    <source>
        <dbReference type="ARBA" id="ARBA00004752"/>
    </source>
</evidence>
<dbReference type="SUPFAM" id="SSF53623">
    <property type="entry name" value="MurD-like peptide ligases, catalytic domain"/>
    <property type="match status" value="1"/>
</dbReference>
<keyword evidence="4 8" id="KW-0133">Cell shape</keyword>
<dbReference type="PANTHER" id="PTHR23135:SF4">
    <property type="entry name" value="UDP-N-ACETYLMURAMOYL-L-ALANYL-D-GLUTAMATE--2,6-DIAMINOPIMELATE LIGASE MURE HOMOLOG, CHLOROPLASTIC"/>
    <property type="match status" value="1"/>
</dbReference>
<dbReference type="GO" id="GO:0051301">
    <property type="term" value="P:cell division"/>
    <property type="evidence" value="ECO:0007669"/>
    <property type="project" value="UniProtKB-KW"/>
</dbReference>
<dbReference type="UniPathway" id="UPA00219"/>
<feature type="domain" description="Mur ligase C-terminal" evidence="10">
    <location>
        <begin position="356"/>
        <end position="489"/>
    </location>
</feature>
<dbReference type="Gene3D" id="3.90.190.20">
    <property type="entry name" value="Mur ligase, C-terminal domain"/>
    <property type="match status" value="1"/>
</dbReference>
<dbReference type="InterPro" id="IPR036565">
    <property type="entry name" value="Mur-like_cat_sf"/>
</dbReference>
<dbReference type="STRING" id="748449.Halha_0405"/>
<protein>
    <submittedName>
        <fullName evidence="12">UDP-N-acetylmuramyl-tripeptide synthetase</fullName>
    </submittedName>
</protein>
<dbReference type="KEGG" id="hhl:Halha_0405"/>
<accession>L0K789</accession>
<dbReference type="InterPro" id="IPR005761">
    <property type="entry name" value="UDP-N-AcMur-Glu-dNH2Pim_ligase"/>
</dbReference>
<gene>
    <name evidence="12" type="ordered locus">Halha_0405</name>
</gene>
<dbReference type="PATRIC" id="fig|748449.3.peg.377"/>
<dbReference type="AlphaFoldDB" id="L0K789"/>
<evidence type="ECO:0000256" key="5">
    <source>
        <dbReference type="ARBA" id="ARBA00022984"/>
    </source>
</evidence>
<evidence type="ECO:0000256" key="8">
    <source>
        <dbReference type="RuleBase" id="RU004135"/>
    </source>
</evidence>
<comment type="pathway">
    <text evidence="1 8">Cell wall biogenesis; peptidoglycan biosynthesis.</text>
</comment>
<evidence type="ECO:0000313" key="12">
    <source>
        <dbReference type="EMBL" id="AGB40400.1"/>
    </source>
</evidence>
<dbReference type="Pfam" id="PF02875">
    <property type="entry name" value="Mur_ligase_C"/>
    <property type="match status" value="1"/>
</dbReference>
<comment type="similarity">
    <text evidence="2">Belongs to the MurCDEF family. MurE subfamily.</text>
</comment>
<dbReference type="HOGENOM" id="CLU_022291_4_2_9"/>
<dbReference type="eggNOG" id="COG0769">
    <property type="taxonomic scope" value="Bacteria"/>
</dbReference>
<dbReference type="Proteomes" id="UP000010880">
    <property type="component" value="Chromosome"/>
</dbReference>
<dbReference type="GO" id="GO:0005524">
    <property type="term" value="F:ATP binding"/>
    <property type="evidence" value="ECO:0007669"/>
    <property type="project" value="InterPro"/>
</dbReference>
<dbReference type="GO" id="GO:0005737">
    <property type="term" value="C:cytoplasm"/>
    <property type="evidence" value="ECO:0007669"/>
    <property type="project" value="UniProtKB-SubCell"/>
</dbReference>
<dbReference type="InterPro" id="IPR036615">
    <property type="entry name" value="Mur_ligase_C_dom_sf"/>
</dbReference>
<dbReference type="NCBIfam" id="TIGR01085">
    <property type="entry name" value="murE"/>
    <property type="match status" value="1"/>
</dbReference>
<dbReference type="Gene3D" id="3.40.1190.10">
    <property type="entry name" value="Mur-like, catalytic domain"/>
    <property type="match status" value="1"/>
</dbReference>
<dbReference type="GO" id="GO:0008360">
    <property type="term" value="P:regulation of cell shape"/>
    <property type="evidence" value="ECO:0007669"/>
    <property type="project" value="UniProtKB-KW"/>
</dbReference>
<keyword evidence="3 8" id="KW-0132">Cell division</keyword>
<dbReference type="Pfam" id="PF08245">
    <property type="entry name" value="Mur_ligase_M"/>
    <property type="match status" value="1"/>
</dbReference>
<dbReference type="GO" id="GO:0071555">
    <property type="term" value="P:cell wall organization"/>
    <property type="evidence" value="ECO:0007669"/>
    <property type="project" value="UniProtKB-KW"/>
</dbReference>
<proteinExistence type="inferred from homology"/>